<evidence type="ECO:0000256" key="4">
    <source>
        <dbReference type="ARBA" id="ARBA00022960"/>
    </source>
</evidence>
<reference evidence="11 12" key="1">
    <citation type="journal article" date="2012" name="Front. Microbiol.">
        <title>Redundancy and modularity in membrane-associated dissimilatory nitrate reduction in Bacillus.</title>
        <authorList>
            <person name="Heylen K."/>
            <person name="Keltjens J."/>
        </authorList>
    </citation>
    <scope>NUCLEOTIDE SEQUENCE [LARGE SCALE GENOMIC DNA]</scope>
    <source>
        <strain evidence="11 12">LMG 9581</strain>
    </source>
</reference>
<evidence type="ECO:0000256" key="8">
    <source>
        <dbReference type="PIRSR" id="PIRSR618044-2"/>
    </source>
</evidence>
<keyword evidence="5" id="KW-0573">Peptidoglycan synthesis</keyword>
<dbReference type="GO" id="GO:0006508">
    <property type="term" value="P:proteolysis"/>
    <property type="evidence" value="ECO:0007669"/>
    <property type="project" value="InterPro"/>
</dbReference>
<dbReference type="PANTHER" id="PTHR21581">
    <property type="entry name" value="D-ALANYL-D-ALANINE CARBOXYPEPTIDASE"/>
    <property type="match status" value="1"/>
</dbReference>
<comment type="similarity">
    <text evidence="1 9">Belongs to the peptidase S11 family.</text>
</comment>
<protein>
    <submittedName>
        <fullName evidence="11">Serine-type D-Ala-D-Ala carboxypeptidase</fullName>
    </submittedName>
</protein>
<keyword evidence="6" id="KW-0961">Cell wall biogenesis/degradation</keyword>
<feature type="active site" evidence="7">
    <location>
        <position position="201"/>
    </location>
</feature>
<dbReference type="InterPro" id="IPR012338">
    <property type="entry name" value="Beta-lactam/transpept-like"/>
</dbReference>
<keyword evidence="12" id="KW-1185">Reference proteome</keyword>
<dbReference type="GO" id="GO:0008360">
    <property type="term" value="P:regulation of cell shape"/>
    <property type="evidence" value="ECO:0007669"/>
    <property type="project" value="UniProtKB-KW"/>
</dbReference>
<evidence type="ECO:0000256" key="7">
    <source>
        <dbReference type="PIRSR" id="PIRSR618044-1"/>
    </source>
</evidence>
<evidence type="ECO:0000256" key="2">
    <source>
        <dbReference type="ARBA" id="ARBA00022729"/>
    </source>
</evidence>
<dbReference type="GeneID" id="89469485"/>
<gene>
    <name evidence="11" type="ORF">BAZO_05115</name>
</gene>
<dbReference type="EMBL" id="AJLR01000040">
    <property type="protein sequence ID" value="EKN68395.1"/>
    <property type="molecule type" value="Genomic_DNA"/>
</dbReference>
<dbReference type="RefSeq" id="WP_003330225.1">
    <property type="nucleotide sequence ID" value="NZ_AJLR01000040.1"/>
</dbReference>
<name>K6CB86_SCHAZ</name>
<dbReference type="SUPFAM" id="SSF56601">
    <property type="entry name" value="beta-lactamase/transpeptidase-like"/>
    <property type="match status" value="1"/>
</dbReference>
<accession>K6CB86</accession>
<evidence type="ECO:0000313" key="12">
    <source>
        <dbReference type="Proteomes" id="UP000006315"/>
    </source>
</evidence>
<dbReference type="InterPro" id="IPR001967">
    <property type="entry name" value="Peptidase_S11_N"/>
</dbReference>
<dbReference type="PATRIC" id="fig|1131731.3.peg.1065"/>
<keyword evidence="2" id="KW-0732">Signal</keyword>
<evidence type="ECO:0000256" key="6">
    <source>
        <dbReference type="ARBA" id="ARBA00023316"/>
    </source>
</evidence>
<proteinExistence type="inferred from homology"/>
<dbReference type="GO" id="GO:0009252">
    <property type="term" value="P:peptidoglycan biosynthetic process"/>
    <property type="evidence" value="ECO:0007669"/>
    <property type="project" value="UniProtKB-KW"/>
</dbReference>
<evidence type="ECO:0000256" key="9">
    <source>
        <dbReference type="RuleBase" id="RU004016"/>
    </source>
</evidence>
<dbReference type="PRINTS" id="PR00725">
    <property type="entry name" value="DADACBPTASE1"/>
</dbReference>
<feature type="active site" description="Acyl-ester intermediate" evidence="7">
    <location>
        <position position="144"/>
    </location>
</feature>
<evidence type="ECO:0000259" key="10">
    <source>
        <dbReference type="Pfam" id="PF00768"/>
    </source>
</evidence>
<comment type="caution">
    <text evidence="11">The sequence shown here is derived from an EMBL/GenBank/DDBJ whole genome shotgun (WGS) entry which is preliminary data.</text>
</comment>
<dbReference type="InterPro" id="IPR018044">
    <property type="entry name" value="Peptidase_S11"/>
</dbReference>
<dbReference type="STRING" id="1131731.BAZO_05115"/>
<dbReference type="Gene3D" id="3.40.710.10">
    <property type="entry name" value="DD-peptidase/beta-lactamase superfamily"/>
    <property type="match status" value="1"/>
</dbReference>
<feature type="binding site" evidence="8">
    <location>
        <position position="315"/>
    </location>
    <ligand>
        <name>substrate</name>
    </ligand>
</feature>
<evidence type="ECO:0000256" key="3">
    <source>
        <dbReference type="ARBA" id="ARBA00022801"/>
    </source>
</evidence>
<sequence length="484" mass="54455">MRYLWIFHMMIIMTFLFIAAPSVFAEVRTGQAVFKDLIIDDDGREIKVSEPVILFEGQNYLPLRAVTNNLQKSVYIDEHTNNLVIGARFPNEEQPSKEPVEASQYRPSLKFDGQVSSNGIIIMEDNQKNVMFEKNGYSTYYPASTTKVLTALIALELGSLNDQVIVSENVNKLPSDSRRVFIQPGDALTLEQLLYGMMLYSGNDSALAIAEHIAGSEEAFAKLMNEKAKEIGAIHSNFVNPHGYHHPDHYTTPYDLALILKAASEHPLFLDIINTPVYKAVYTNKKGEKVVKTWDTTNSFLKNSNLAIDGIIGGKTGFTTPAKRTLVTVAEHNGHRYYVAALKGDSVGRYMDTRKLLKMAYQKRAAYDQEIIKNINVAFFDHSLEIGDQSIASPGQIFIYKGRTYISQSFLSQILADVDQLTATDNNIKINLEPKFAFEEIVKPLSMSLVKQQNKPHIQNKLIAHSFSSLLAFSYFKSHSFMVR</sequence>
<dbReference type="AlphaFoldDB" id="K6CB86"/>
<keyword evidence="3" id="KW-0378">Hydrolase</keyword>
<dbReference type="GO" id="GO:0071555">
    <property type="term" value="P:cell wall organization"/>
    <property type="evidence" value="ECO:0007669"/>
    <property type="project" value="UniProtKB-KW"/>
</dbReference>
<evidence type="ECO:0000256" key="5">
    <source>
        <dbReference type="ARBA" id="ARBA00022984"/>
    </source>
</evidence>
<evidence type="ECO:0000256" key="1">
    <source>
        <dbReference type="ARBA" id="ARBA00007164"/>
    </source>
</evidence>
<feature type="domain" description="Peptidase S11 D-alanyl-D-alanine carboxypeptidase A N-terminal" evidence="10">
    <location>
        <begin position="114"/>
        <end position="340"/>
    </location>
</feature>
<evidence type="ECO:0000313" key="11">
    <source>
        <dbReference type="EMBL" id="EKN68395.1"/>
    </source>
</evidence>
<dbReference type="PANTHER" id="PTHR21581:SF33">
    <property type="entry name" value="D-ALANYL-D-ALANINE CARBOXYPEPTIDASE DACB"/>
    <property type="match status" value="1"/>
</dbReference>
<keyword evidence="11" id="KW-0645">Protease</keyword>
<dbReference type="Pfam" id="PF00768">
    <property type="entry name" value="Peptidase_S11"/>
    <property type="match status" value="1"/>
</dbReference>
<dbReference type="GO" id="GO:0009002">
    <property type="term" value="F:serine-type D-Ala-D-Ala carboxypeptidase activity"/>
    <property type="evidence" value="ECO:0007669"/>
    <property type="project" value="InterPro"/>
</dbReference>
<dbReference type="Proteomes" id="UP000006315">
    <property type="component" value="Unassembled WGS sequence"/>
</dbReference>
<keyword evidence="4" id="KW-0133">Cell shape</keyword>
<organism evidence="11 12">
    <name type="scientific">Schinkia azotoformans LMG 9581</name>
    <dbReference type="NCBI Taxonomy" id="1131731"/>
    <lineage>
        <taxon>Bacteria</taxon>
        <taxon>Bacillati</taxon>
        <taxon>Bacillota</taxon>
        <taxon>Bacilli</taxon>
        <taxon>Bacillales</taxon>
        <taxon>Bacillaceae</taxon>
        <taxon>Calidifontibacillus/Schinkia group</taxon>
        <taxon>Schinkia</taxon>
    </lineage>
</organism>
<feature type="active site" description="Proton acceptor" evidence="7">
    <location>
        <position position="147"/>
    </location>
</feature>
<keyword evidence="11" id="KW-0121">Carboxypeptidase</keyword>